<dbReference type="PROSITE" id="PS50097">
    <property type="entry name" value="BTB"/>
    <property type="match status" value="1"/>
</dbReference>
<proteinExistence type="predicted"/>
<dbReference type="AlphaFoldDB" id="A0AAJ0BJU2"/>
<evidence type="ECO:0000259" key="1">
    <source>
        <dbReference type="PROSITE" id="PS50097"/>
    </source>
</evidence>
<dbReference type="Gene3D" id="3.30.710.10">
    <property type="entry name" value="Potassium Channel Kv1.1, Chain A"/>
    <property type="match status" value="1"/>
</dbReference>
<accession>A0AAJ0BJU2</accession>
<organism evidence="2 3">
    <name type="scientific">Echria macrotheca</name>
    <dbReference type="NCBI Taxonomy" id="438768"/>
    <lineage>
        <taxon>Eukaryota</taxon>
        <taxon>Fungi</taxon>
        <taxon>Dikarya</taxon>
        <taxon>Ascomycota</taxon>
        <taxon>Pezizomycotina</taxon>
        <taxon>Sordariomycetes</taxon>
        <taxon>Sordariomycetidae</taxon>
        <taxon>Sordariales</taxon>
        <taxon>Schizotheciaceae</taxon>
        <taxon>Echria</taxon>
    </lineage>
</organism>
<feature type="domain" description="BTB" evidence="1">
    <location>
        <begin position="13"/>
        <end position="88"/>
    </location>
</feature>
<sequence length="172" mass="18999">MDTPDTTAIAAEGDVTLIIGQEQTRYRVSSGVLKQCSPVFASMLSESFSEGKHLADTGSIEIKLPEDNHDAARIMLMVFHGRNGELPLTLNPVVIFEVAILADKYDCLSAMRFAGHLWCVADELMTEYDISARWLVAIAACILEDEEAFARRTADLILNHSGTYYDLARANE</sequence>
<comment type="caution">
    <text evidence="2">The sequence shown here is derived from an EMBL/GenBank/DDBJ whole genome shotgun (WGS) entry which is preliminary data.</text>
</comment>
<feature type="non-terminal residue" evidence="2">
    <location>
        <position position="172"/>
    </location>
</feature>
<dbReference type="CDD" id="cd18186">
    <property type="entry name" value="BTB_POZ_ZBTB_KLHL-like"/>
    <property type="match status" value="1"/>
</dbReference>
<reference evidence="2" key="1">
    <citation type="submission" date="2023-06" db="EMBL/GenBank/DDBJ databases">
        <title>Genome-scale phylogeny and comparative genomics of the fungal order Sordariales.</title>
        <authorList>
            <consortium name="Lawrence Berkeley National Laboratory"/>
            <person name="Hensen N."/>
            <person name="Bonometti L."/>
            <person name="Westerberg I."/>
            <person name="Brannstrom I.O."/>
            <person name="Guillou S."/>
            <person name="Cros-Aarteil S."/>
            <person name="Calhoun S."/>
            <person name="Haridas S."/>
            <person name="Kuo A."/>
            <person name="Mondo S."/>
            <person name="Pangilinan J."/>
            <person name="Riley R."/>
            <person name="Labutti K."/>
            <person name="Andreopoulos B."/>
            <person name="Lipzen A."/>
            <person name="Chen C."/>
            <person name="Yanf M."/>
            <person name="Daum C."/>
            <person name="Ng V."/>
            <person name="Clum A."/>
            <person name="Steindorff A."/>
            <person name="Ohm R."/>
            <person name="Martin F."/>
            <person name="Silar P."/>
            <person name="Natvig D."/>
            <person name="Lalanne C."/>
            <person name="Gautier V."/>
            <person name="Ament-Velasquez S.L."/>
            <person name="Kruys A."/>
            <person name="Hutchinson M.I."/>
            <person name="Powell A.J."/>
            <person name="Barry K."/>
            <person name="Miller A.N."/>
            <person name="Grigoriev I.V."/>
            <person name="Debuchy R."/>
            <person name="Gladieux P."/>
            <person name="Thoren M.H."/>
            <person name="Johannesson H."/>
        </authorList>
    </citation>
    <scope>NUCLEOTIDE SEQUENCE</scope>
    <source>
        <strain evidence="2">PSN4</strain>
    </source>
</reference>
<dbReference type="SMART" id="SM00225">
    <property type="entry name" value="BTB"/>
    <property type="match status" value="1"/>
</dbReference>
<dbReference type="InterPro" id="IPR011333">
    <property type="entry name" value="SKP1/BTB/POZ_sf"/>
</dbReference>
<dbReference type="Pfam" id="PF00651">
    <property type="entry name" value="BTB"/>
    <property type="match status" value="1"/>
</dbReference>
<evidence type="ECO:0000313" key="2">
    <source>
        <dbReference type="EMBL" id="KAK1757206.1"/>
    </source>
</evidence>
<keyword evidence="3" id="KW-1185">Reference proteome</keyword>
<protein>
    <recommendedName>
        <fullName evidence="1">BTB domain-containing protein</fullName>
    </recommendedName>
</protein>
<name>A0AAJ0BJU2_9PEZI</name>
<gene>
    <name evidence="2" type="ORF">QBC47DRAFT_342317</name>
</gene>
<evidence type="ECO:0000313" key="3">
    <source>
        <dbReference type="Proteomes" id="UP001239445"/>
    </source>
</evidence>
<dbReference type="EMBL" id="MU839831">
    <property type="protein sequence ID" value="KAK1757206.1"/>
    <property type="molecule type" value="Genomic_DNA"/>
</dbReference>
<dbReference type="SUPFAM" id="SSF54695">
    <property type="entry name" value="POZ domain"/>
    <property type="match status" value="1"/>
</dbReference>
<dbReference type="InterPro" id="IPR000210">
    <property type="entry name" value="BTB/POZ_dom"/>
</dbReference>
<dbReference type="Proteomes" id="UP001239445">
    <property type="component" value="Unassembled WGS sequence"/>
</dbReference>